<name>A0ABW1CZH5_9ACTN</name>
<organism evidence="1 2">
    <name type="scientific">Nonomuraea insulae</name>
    <dbReference type="NCBI Taxonomy" id="1616787"/>
    <lineage>
        <taxon>Bacteria</taxon>
        <taxon>Bacillati</taxon>
        <taxon>Actinomycetota</taxon>
        <taxon>Actinomycetes</taxon>
        <taxon>Streptosporangiales</taxon>
        <taxon>Streptosporangiaceae</taxon>
        <taxon>Nonomuraea</taxon>
    </lineage>
</organism>
<protein>
    <submittedName>
        <fullName evidence="1">TlpA family protein disulfide reductase</fullName>
    </submittedName>
</protein>
<dbReference type="Gene3D" id="3.40.30.10">
    <property type="entry name" value="Glutaredoxin"/>
    <property type="match status" value="1"/>
</dbReference>
<accession>A0ABW1CZH5</accession>
<comment type="caution">
    <text evidence="1">The sequence shown here is derived from an EMBL/GenBank/DDBJ whole genome shotgun (WGS) entry which is preliminary data.</text>
</comment>
<reference evidence="2" key="1">
    <citation type="journal article" date="2019" name="Int. J. Syst. Evol. Microbiol.">
        <title>The Global Catalogue of Microorganisms (GCM) 10K type strain sequencing project: providing services to taxonomists for standard genome sequencing and annotation.</title>
        <authorList>
            <consortium name="The Broad Institute Genomics Platform"/>
            <consortium name="The Broad Institute Genome Sequencing Center for Infectious Disease"/>
            <person name="Wu L."/>
            <person name="Ma J."/>
        </authorList>
    </citation>
    <scope>NUCLEOTIDE SEQUENCE [LARGE SCALE GENOMIC DNA]</scope>
    <source>
        <strain evidence="2">CCUG 53903</strain>
    </source>
</reference>
<dbReference type="EMBL" id="JBHSPA010000062">
    <property type="protein sequence ID" value="MFC5831181.1"/>
    <property type="molecule type" value="Genomic_DNA"/>
</dbReference>
<evidence type="ECO:0000313" key="2">
    <source>
        <dbReference type="Proteomes" id="UP001596058"/>
    </source>
</evidence>
<dbReference type="RefSeq" id="WP_379520658.1">
    <property type="nucleotide sequence ID" value="NZ_JBHSPA010000062.1"/>
</dbReference>
<keyword evidence="2" id="KW-1185">Reference proteome</keyword>
<evidence type="ECO:0000313" key="1">
    <source>
        <dbReference type="EMBL" id="MFC5831181.1"/>
    </source>
</evidence>
<dbReference type="InterPro" id="IPR036249">
    <property type="entry name" value="Thioredoxin-like_sf"/>
</dbReference>
<dbReference type="Proteomes" id="UP001596058">
    <property type="component" value="Unassembled WGS sequence"/>
</dbReference>
<gene>
    <name evidence="1" type="ORF">ACFPZ3_45645</name>
</gene>
<dbReference type="PROSITE" id="PS00194">
    <property type="entry name" value="THIOREDOXIN_1"/>
    <property type="match status" value="1"/>
</dbReference>
<sequence>MIALYVLICLVGVVALLDLVLTVGVIRRLREHTQMFSEMTDSGEVMAEAGSEIAAFDAIATDGGRVENPKLIGVFSPGCPACEERMPLFVDRAAGHDRASVLAVIAGADDAAAQYRSRLEPVARVVVEQPGGTVTTALQVKGFPAFAVLDGSLVVASGTNLDALDAALIRV</sequence>
<dbReference type="InterPro" id="IPR017937">
    <property type="entry name" value="Thioredoxin_CS"/>
</dbReference>
<dbReference type="SUPFAM" id="SSF52833">
    <property type="entry name" value="Thioredoxin-like"/>
    <property type="match status" value="1"/>
</dbReference>
<proteinExistence type="predicted"/>